<feature type="region of interest" description="Disordered" evidence="1">
    <location>
        <begin position="1"/>
        <end position="24"/>
    </location>
</feature>
<keyword evidence="3" id="KW-1185">Reference proteome</keyword>
<feature type="compositionally biased region" description="Basic and acidic residues" evidence="1">
    <location>
        <begin position="71"/>
        <end position="82"/>
    </location>
</feature>
<dbReference type="EMBL" id="JAULSV010000002">
    <property type="protein sequence ID" value="KAK0652495.1"/>
    <property type="molecule type" value="Genomic_DNA"/>
</dbReference>
<protein>
    <submittedName>
        <fullName evidence="2">Uncharacterized protein</fullName>
    </submittedName>
</protein>
<sequence>MAILPNLRPSSPAPRSRPHAQLQPAATPPLALALPAVALQLRLGICPEPKFSWEPGVPGTRNWVLLVTPAPEEKGESGERENPATTTTSTSTTTCRCVWYNILGGPKEEKPYKLQVVRKGGEEACLHDEEAMASVPAARVAEFEEVVGDVVLPRFSHRWVRDVLEVLGERGFEMEEGALAWVRVNEQVDPFEGRDRAEVMGLFKTVAFRSDEEVKTKGDEGSGSSGSEVPHSGDTTESEGTPSPGGDDEDWDLWGDDDDLPLLKKEDERPLTYELWQSLPNWNKIQINKPLLHAYKAGIV</sequence>
<evidence type="ECO:0000313" key="2">
    <source>
        <dbReference type="EMBL" id="KAK0652495.1"/>
    </source>
</evidence>
<accession>A0AA39YIC4</accession>
<feature type="region of interest" description="Disordered" evidence="1">
    <location>
        <begin position="213"/>
        <end position="259"/>
    </location>
</feature>
<dbReference type="Proteomes" id="UP001174936">
    <property type="component" value="Unassembled WGS sequence"/>
</dbReference>
<feature type="compositionally biased region" description="Low complexity" evidence="1">
    <location>
        <begin position="8"/>
        <end position="24"/>
    </location>
</feature>
<feature type="compositionally biased region" description="Acidic residues" evidence="1">
    <location>
        <begin position="246"/>
        <end position="259"/>
    </location>
</feature>
<organism evidence="2 3">
    <name type="scientific">Cercophora newfieldiana</name>
    <dbReference type="NCBI Taxonomy" id="92897"/>
    <lineage>
        <taxon>Eukaryota</taxon>
        <taxon>Fungi</taxon>
        <taxon>Dikarya</taxon>
        <taxon>Ascomycota</taxon>
        <taxon>Pezizomycotina</taxon>
        <taxon>Sordariomycetes</taxon>
        <taxon>Sordariomycetidae</taxon>
        <taxon>Sordariales</taxon>
        <taxon>Lasiosphaeriaceae</taxon>
        <taxon>Cercophora</taxon>
    </lineage>
</organism>
<feature type="region of interest" description="Disordered" evidence="1">
    <location>
        <begin position="70"/>
        <end position="90"/>
    </location>
</feature>
<evidence type="ECO:0000256" key="1">
    <source>
        <dbReference type="SAM" id="MobiDB-lite"/>
    </source>
</evidence>
<reference evidence="2" key="1">
    <citation type="submission" date="2023-06" db="EMBL/GenBank/DDBJ databases">
        <title>Genome-scale phylogeny and comparative genomics of the fungal order Sordariales.</title>
        <authorList>
            <consortium name="Lawrence Berkeley National Laboratory"/>
            <person name="Hensen N."/>
            <person name="Bonometti L."/>
            <person name="Westerberg I."/>
            <person name="Brannstrom I.O."/>
            <person name="Guillou S."/>
            <person name="Cros-Aarteil S."/>
            <person name="Calhoun S."/>
            <person name="Haridas S."/>
            <person name="Kuo A."/>
            <person name="Mondo S."/>
            <person name="Pangilinan J."/>
            <person name="Riley R."/>
            <person name="Labutti K."/>
            <person name="Andreopoulos B."/>
            <person name="Lipzen A."/>
            <person name="Chen C."/>
            <person name="Yanf M."/>
            <person name="Daum C."/>
            <person name="Ng V."/>
            <person name="Clum A."/>
            <person name="Steindorff A."/>
            <person name="Ohm R."/>
            <person name="Martin F."/>
            <person name="Silar P."/>
            <person name="Natvig D."/>
            <person name="Lalanne C."/>
            <person name="Gautier V."/>
            <person name="Ament-Velasquez S.L."/>
            <person name="Kruys A."/>
            <person name="Hutchinson M.I."/>
            <person name="Powell A.J."/>
            <person name="Barry K."/>
            <person name="Miller A.N."/>
            <person name="Grigoriev I.V."/>
            <person name="Debuchy R."/>
            <person name="Gladieux P."/>
            <person name="Thoren M.H."/>
            <person name="Johannesson H."/>
        </authorList>
    </citation>
    <scope>NUCLEOTIDE SEQUENCE</scope>
    <source>
        <strain evidence="2">SMH2532-1</strain>
    </source>
</reference>
<evidence type="ECO:0000313" key="3">
    <source>
        <dbReference type="Proteomes" id="UP001174936"/>
    </source>
</evidence>
<name>A0AA39YIC4_9PEZI</name>
<gene>
    <name evidence="2" type="ORF">B0T16DRAFT_387748</name>
</gene>
<dbReference type="AlphaFoldDB" id="A0AA39YIC4"/>
<comment type="caution">
    <text evidence="2">The sequence shown here is derived from an EMBL/GenBank/DDBJ whole genome shotgun (WGS) entry which is preliminary data.</text>
</comment>
<proteinExistence type="predicted"/>